<evidence type="ECO:0000313" key="2">
    <source>
        <dbReference type="EMBL" id="TXR52848.1"/>
    </source>
</evidence>
<sequence>MRGDGRRAGRAAVVVLLALTGCSTVQPEAVPEPAVVEGASPERESWAPPPTGARFDYQLSGPYPPPAGVTVVARDRTAQPAGLGYDICYVNGFQTQPGDSAAFAAAHPELVLQTADGPLADPGWSDELLFDTSTAEKRAALLDLVGPWIRGCAESGFDAVEVDNLDSWTRSQGRLTTDDNTALALEYALVAHEAGLAIAQKNAPGESGRLRVAGYDFAVVESCELYDECSAFTAHYPVVLDIEYTDELGADAFAELCEDGGGAGGLERILRDHDLLTPDDAGYAYEVCPV</sequence>
<dbReference type="Proteomes" id="UP000321234">
    <property type="component" value="Unassembled WGS sequence"/>
</dbReference>
<organism evidence="2 3">
    <name type="scientific">Quadrisphaera setariae</name>
    <dbReference type="NCBI Taxonomy" id="2593304"/>
    <lineage>
        <taxon>Bacteria</taxon>
        <taxon>Bacillati</taxon>
        <taxon>Actinomycetota</taxon>
        <taxon>Actinomycetes</taxon>
        <taxon>Kineosporiales</taxon>
        <taxon>Kineosporiaceae</taxon>
        <taxon>Quadrisphaera</taxon>
    </lineage>
</organism>
<name>A0A5C8Z6L4_9ACTN</name>
<dbReference type="PANTHER" id="PTHR35273:SF2">
    <property type="entry name" value="ALPHA-GALACTOSIDASE"/>
    <property type="match status" value="1"/>
</dbReference>
<dbReference type="Pfam" id="PF03537">
    <property type="entry name" value="Glyco_hydro_114"/>
    <property type="match status" value="1"/>
</dbReference>
<evidence type="ECO:0000259" key="1">
    <source>
        <dbReference type="Pfam" id="PF03537"/>
    </source>
</evidence>
<evidence type="ECO:0000313" key="3">
    <source>
        <dbReference type="Proteomes" id="UP000321234"/>
    </source>
</evidence>
<reference evidence="2 3" key="1">
    <citation type="submission" date="2019-07" db="EMBL/GenBank/DDBJ databases">
        <title>Quadrisphaera sp. strain DD2A genome sequencing and assembly.</title>
        <authorList>
            <person name="Kim I."/>
        </authorList>
    </citation>
    <scope>NUCLEOTIDE SEQUENCE [LARGE SCALE GENOMIC DNA]</scope>
    <source>
        <strain evidence="2 3">DD2A</strain>
    </source>
</reference>
<feature type="domain" description="Glycoside-hydrolase family GH114 TIM-barrel" evidence="1">
    <location>
        <begin position="55"/>
        <end position="275"/>
    </location>
</feature>
<comment type="caution">
    <text evidence="2">The sequence shown here is derived from an EMBL/GenBank/DDBJ whole genome shotgun (WGS) entry which is preliminary data.</text>
</comment>
<dbReference type="RefSeq" id="WP_147927615.1">
    <property type="nucleotide sequence ID" value="NZ_VKAC01000011.1"/>
</dbReference>
<dbReference type="InterPro" id="IPR017853">
    <property type="entry name" value="GH"/>
</dbReference>
<gene>
    <name evidence="2" type="ORF">FMM08_17180</name>
</gene>
<dbReference type="EMBL" id="VKAC01000011">
    <property type="protein sequence ID" value="TXR52848.1"/>
    <property type="molecule type" value="Genomic_DNA"/>
</dbReference>
<dbReference type="SUPFAM" id="SSF51445">
    <property type="entry name" value="(Trans)glycosidases"/>
    <property type="match status" value="1"/>
</dbReference>
<proteinExistence type="predicted"/>
<protein>
    <submittedName>
        <fullName evidence="2">Endo alpha-1,4 polygalactosaminidase</fullName>
    </submittedName>
</protein>
<dbReference type="PROSITE" id="PS51257">
    <property type="entry name" value="PROKAR_LIPOPROTEIN"/>
    <property type="match status" value="1"/>
</dbReference>
<dbReference type="PANTHER" id="PTHR35273">
    <property type="entry name" value="ALPHA-1,4 POLYGALACTOSAMINIDASE, PUTATIVE (AFU_ORTHOLOGUE AFUA_3G07890)-RELATED"/>
    <property type="match status" value="1"/>
</dbReference>
<dbReference type="InterPro" id="IPR013785">
    <property type="entry name" value="Aldolase_TIM"/>
</dbReference>
<keyword evidence="3" id="KW-1185">Reference proteome</keyword>
<dbReference type="AlphaFoldDB" id="A0A5C8Z6L4"/>
<dbReference type="Gene3D" id="3.20.20.70">
    <property type="entry name" value="Aldolase class I"/>
    <property type="match status" value="1"/>
</dbReference>
<dbReference type="InterPro" id="IPR004352">
    <property type="entry name" value="GH114_TIM-barrel"/>
</dbReference>
<accession>A0A5C8Z6L4</accession>
<dbReference type="OrthoDB" id="319933at2"/>